<organism evidence="12 13">
    <name type="scientific">Candidatus Fimicola merdigallinarum</name>
    <dbReference type="NCBI Taxonomy" id="2840819"/>
    <lineage>
        <taxon>Bacteria</taxon>
        <taxon>Bacillati</taxon>
        <taxon>Bacillota</taxon>
        <taxon>Clostridia</taxon>
        <taxon>Lachnospirales</taxon>
        <taxon>Lachnospiraceae</taxon>
        <taxon>Lachnospiraceae incertae sedis</taxon>
        <taxon>Candidatus Fimicola</taxon>
    </lineage>
</organism>
<evidence type="ECO:0000256" key="7">
    <source>
        <dbReference type="ARBA" id="ARBA00022989"/>
    </source>
</evidence>
<name>A0A9D9H496_9FIRM</name>
<keyword evidence="3" id="KW-0813">Transport</keyword>
<evidence type="ECO:0000256" key="3">
    <source>
        <dbReference type="ARBA" id="ARBA00022448"/>
    </source>
</evidence>
<dbReference type="GO" id="GO:0015031">
    <property type="term" value="P:protein transport"/>
    <property type="evidence" value="ECO:0007669"/>
    <property type="project" value="UniProtKB-KW"/>
</dbReference>
<reference evidence="12" key="1">
    <citation type="submission" date="2020-10" db="EMBL/GenBank/DDBJ databases">
        <authorList>
            <person name="Gilroy R."/>
        </authorList>
    </citation>
    <scope>NUCLEOTIDE SEQUENCE</scope>
    <source>
        <strain evidence="12">F6-4510</strain>
    </source>
</reference>
<evidence type="ECO:0000256" key="9">
    <source>
        <dbReference type="ARBA" id="ARBA00023136"/>
    </source>
</evidence>
<dbReference type="Pfam" id="PF02699">
    <property type="entry name" value="YajC"/>
    <property type="match status" value="1"/>
</dbReference>
<dbReference type="PANTHER" id="PTHR33909:SF1">
    <property type="entry name" value="SEC TRANSLOCON ACCESSORY COMPLEX SUBUNIT YAJC"/>
    <property type="match status" value="1"/>
</dbReference>
<keyword evidence="8" id="KW-0811">Translocation</keyword>
<evidence type="ECO:0000256" key="2">
    <source>
        <dbReference type="ARBA" id="ARBA00006742"/>
    </source>
</evidence>
<keyword evidence="6" id="KW-0653">Protein transport</keyword>
<dbReference type="AlphaFoldDB" id="A0A9D9H496"/>
<comment type="subcellular location">
    <subcellularLocation>
        <location evidence="1">Cell membrane</location>
        <topology evidence="1">Single-pass membrane protein</topology>
    </subcellularLocation>
</comment>
<evidence type="ECO:0000256" key="8">
    <source>
        <dbReference type="ARBA" id="ARBA00023010"/>
    </source>
</evidence>
<dbReference type="PANTHER" id="PTHR33909">
    <property type="entry name" value="SEC TRANSLOCON ACCESSORY COMPLEX SUBUNIT YAJC"/>
    <property type="match status" value="1"/>
</dbReference>
<comment type="similarity">
    <text evidence="2">Belongs to the YajC family.</text>
</comment>
<dbReference type="EMBL" id="JADIMX010000089">
    <property type="protein sequence ID" value="MBO8434632.1"/>
    <property type="molecule type" value="Genomic_DNA"/>
</dbReference>
<dbReference type="NCBIfam" id="TIGR00739">
    <property type="entry name" value="yajC"/>
    <property type="match status" value="1"/>
</dbReference>
<evidence type="ECO:0000256" key="10">
    <source>
        <dbReference type="SAM" id="MobiDB-lite"/>
    </source>
</evidence>
<accession>A0A9D9H496</accession>
<proteinExistence type="inferred from homology"/>
<gene>
    <name evidence="12" type="primary">yajC</name>
    <name evidence="12" type="ORF">IAC55_04840</name>
</gene>
<evidence type="ECO:0000256" key="4">
    <source>
        <dbReference type="ARBA" id="ARBA00022475"/>
    </source>
</evidence>
<keyword evidence="9 11" id="KW-0472">Membrane</keyword>
<sequence>MSNPIMMIVVYCVVIFGALYFFSIRPQKKREAEAEAMRSTIKVGDSVLLNNGMYGVIADITAECYIVEFGTNKGIRIPVLKQEVALIRTPNLSNKEPEPVVEEKPKKSFLGFGKKED</sequence>
<feature type="compositionally biased region" description="Basic and acidic residues" evidence="10">
    <location>
        <begin position="95"/>
        <end position="106"/>
    </location>
</feature>
<evidence type="ECO:0000256" key="1">
    <source>
        <dbReference type="ARBA" id="ARBA00004162"/>
    </source>
</evidence>
<evidence type="ECO:0000256" key="5">
    <source>
        <dbReference type="ARBA" id="ARBA00022692"/>
    </source>
</evidence>
<evidence type="ECO:0000313" key="13">
    <source>
        <dbReference type="Proteomes" id="UP000823611"/>
    </source>
</evidence>
<evidence type="ECO:0000256" key="6">
    <source>
        <dbReference type="ARBA" id="ARBA00022927"/>
    </source>
</evidence>
<reference evidence="12" key="2">
    <citation type="journal article" date="2021" name="PeerJ">
        <title>Extensive microbial diversity within the chicken gut microbiome revealed by metagenomics and culture.</title>
        <authorList>
            <person name="Gilroy R."/>
            <person name="Ravi A."/>
            <person name="Getino M."/>
            <person name="Pursley I."/>
            <person name="Horton D.L."/>
            <person name="Alikhan N.F."/>
            <person name="Baker D."/>
            <person name="Gharbi K."/>
            <person name="Hall N."/>
            <person name="Watson M."/>
            <person name="Adriaenssens E.M."/>
            <person name="Foster-Nyarko E."/>
            <person name="Jarju S."/>
            <person name="Secka A."/>
            <person name="Antonio M."/>
            <person name="Oren A."/>
            <person name="Chaudhuri R.R."/>
            <person name="La Ragione R."/>
            <person name="Hildebrand F."/>
            <person name="Pallen M.J."/>
        </authorList>
    </citation>
    <scope>NUCLEOTIDE SEQUENCE</scope>
    <source>
        <strain evidence="12">F6-4510</strain>
    </source>
</reference>
<dbReference type="SMART" id="SM01323">
    <property type="entry name" value="YajC"/>
    <property type="match status" value="1"/>
</dbReference>
<evidence type="ECO:0000256" key="11">
    <source>
        <dbReference type="SAM" id="Phobius"/>
    </source>
</evidence>
<dbReference type="Proteomes" id="UP000823611">
    <property type="component" value="Unassembled WGS sequence"/>
</dbReference>
<evidence type="ECO:0000313" key="12">
    <source>
        <dbReference type="EMBL" id="MBO8434632.1"/>
    </source>
</evidence>
<comment type="caution">
    <text evidence="12">The sequence shown here is derived from an EMBL/GenBank/DDBJ whole genome shotgun (WGS) entry which is preliminary data.</text>
</comment>
<feature type="region of interest" description="Disordered" evidence="10">
    <location>
        <begin position="94"/>
        <end position="117"/>
    </location>
</feature>
<protein>
    <submittedName>
        <fullName evidence="12">Preprotein translocase subunit YajC</fullName>
    </submittedName>
</protein>
<feature type="transmembrane region" description="Helical" evidence="11">
    <location>
        <begin position="6"/>
        <end position="24"/>
    </location>
</feature>
<keyword evidence="5 11" id="KW-0812">Transmembrane</keyword>
<keyword evidence="7 11" id="KW-1133">Transmembrane helix</keyword>
<dbReference type="PRINTS" id="PR01853">
    <property type="entry name" value="YAJCTRNLCASE"/>
</dbReference>
<dbReference type="GO" id="GO:0005886">
    <property type="term" value="C:plasma membrane"/>
    <property type="evidence" value="ECO:0007669"/>
    <property type="project" value="UniProtKB-SubCell"/>
</dbReference>
<keyword evidence="4" id="KW-1003">Cell membrane</keyword>
<dbReference type="InterPro" id="IPR003849">
    <property type="entry name" value="Preprotein_translocase_YajC"/>
</dbReference>